<keyword evidence="4" id="KW-0472">Membrane</keyword>
<keyword evidence="4" id="KW-1133">Transmembrane helix</keyword>
<feature type="compositionally biased region" description="Low complexity" evidence="3">
    <location>
        <begin position="712"/>
        <end position="723"/>
    </location>
</feature>
<dbReference type="EMBL" id="CM000638">
    <property type="protein sequence ID" value="EED96168.1"/>
    <property type="molecule type" value="Genomic_DNA"/>
</dbReference>
<dbReference type="eggNOG" id="KOG4629">
    <property type="taxonomic scope" value="Eukaryota"/>
</dbReference>
<feature type="compositionally biased region" description="Low complexity" evidence="3">
    <location>
        <begin position="20"/>
        <end position="82"/>
    </location>
</feature>
<feature type="transmembrane region" description="Helical" evidence="4">
    <location>
        <begin position="479"/>
        <end position="497"/>
    </location>
</feature>
<evidence type="ECO:0000313" key="7">
    <source>
        <dbReference type="Proteomes" id="UP000001449"/>
    </source>
</evidence>
<evidence type="ECO:0000256" key="3">
    <source>
        <dbReference type="SAM" id="MobiDB-lite"/>
    </source>
</evidence>
<dbReference type="GeneID" id="7447631"/>
<dbReference type="GO" id="GO:0008381">
    <property type="term" value="F:mechanosensitive monoatomic ion channel activity"/>
    <property type="evidence" value="ECO:0000318"/>
    <property type="project" value="GO_Central"/>
</dbReference>
<dbReference type="InterPro" id="IPR016688">
    <property type="entry name" value="MscS-like_plants/fungi"/>
</dbReference>
<dbReference type="HOGENOM" id="CLU_272563_0_0_1"/>
<organism evidence="6 7">
    <name type="scientific">Thalassiosira pseudonana</name>
    <name type="common">Marine diatom</name>
    <name type="synonym">Cyclotella nana</name>
    <dbReference type="NCBI Taxonomy" id="35128"/>
    <lineage>
        <taxon>Eukaryota</taxon>
        <taxon>Sar</taxon>
        <taxon>Stramenopiles</taxon>
        <taxon>Ochrophyta</taxon>
        <taxon>Bacillariophyta</taxon>
        <taxon>Coscinodiscophyceae</taxon>
        <taxon>Thalassiosirophycidae</taxon>
        <taxon>Thalassiosirales</taxon>
        <taxon>Thalassiosiraceae</taxon>
        <taxon>Thalassiosira</taxon>
    </lineage>
</organism>
<feature type="compositionally biased region" description="Polar residues" evidence="3">
    <location>
        <begin position="115"/>
        <end position="124"/>
    </location>
</feature>
<reference evidence="6 7" key="2">
    <citation type="journal article" date="2008" name="Nature">
        <title>The Phaeodactylum genome reveals the evolutionary history of diatom genomes.</title>
        <authorList>
            <person name="Bowler C."/>
            <person name="Allen A.E."/>
            <person name="Badger J.H."/>
            <person name="Grimwood J."/>
            <person name="Jabbari K."/>
            <person name="Kuo A."/>
            <person name="Maheswari U."/>
            <person name="Martens C."/>
            <person name="Maumus F."/>
            <person name="Otillar R.P."/>
            <person name="Rayko E."/>
            <person name="Salamov A."/>
            <person name="Vandepoele K."/>
            <person name="Beszteri B."/>
            <person name="Gruber A."/>
            <person name="Heijde M."/>
            <person name="Katinka M."/>
            <person name="Mock T."/>
            <person name="Valentin K."/>
            <person name="Verret F."/>
            <person name="Berges J.A."/>
            <person name="Brownlee C."/>
            <person name="Cadoret J.P."/>
            <person name="Chiovitti A."/>
            <person name="Choi C.J."/>
            <person name="Coesel S."/>
            <person name="De Martino A."/>
            <person name="Detter J.C."/>
            <person name="Durkin C."/>
            <person name="Falciatore A."/>
            <person name="Fournet J."/>
            <person name="Haruta M."/>
            <person name="Huysman M.J."/>
            <person name="Jenkins B.D."/>
            <person name="Jiroutova K."/>
            <person name="Jorgensen R.E."/>
            <person name="Joubert Y."/>
            <person name="Kaplan A."/>
            <person name="Kroger N."/>
            <person name="Kroth P.G."/>
            <person name="La Roche J."/>
            <person name="Lindquist E."/>
            <person name="Lommer M."/>
            <person name="Martin-Jezequel V."/>
            <person name="Lopez P.J."/>
            <person name="Lucas S."/>
            <person name="Mangogna M."/>
            <person name="McGinnis K."/>
            <person name="Medlin L.K."/>
            <person name="Montsant A."/>
            <person name="Oudot-Le Secq M.P."/>
            <person name="Napoli C."/>
            <person name="Obornik M."/>
            <person name="Parker M.S."/>
            <person name="Petit J.L."/>
            <person name="Porcel B.M."/>
            <person name="Poulsen N."/>
            <person name="Robison M."/>
            <person name="Rychlewski L."/>
            <person name="Rynearson T.A."/>
            <person name="Schmutz J."/>
            <person name="Shapiro H."/>
            <person name="Siaut M."/>
            <person name="Stanley M."/>
            <person name="Sussman M.R."/>
            <person name="Taylor A.R."/>
            <person name="Vardi A."/>
            <person name="von Dassow P."/>
            <person name="Vyverman W."/>
            <person name="Willis A."/>
            <person name="Wyrwicz L.S."/>
            <person name="Rokhsar D.S."/>
            <person name="Weissenbach J."/>
            <person name="Armbrust E.V."/>
            <person name="Green B.R."/>
            <person name="Van de Peer Y."/>
            <person name="Grigoriev I.V."/>
        </authorList>
    </citation>
    <scope>NUCLEOTIDE SEQUENCE [LARGE SCALE GENOMIC DNA]</scope>
    <source>
        <strain evidence="6 7">CCMP1335</strain>
    </source>
</reference>
<comment type="similarity">
    <text evidence="2">Belongs to the MscS (TC 1.A.23) family.</text>
</comment>
<dbReference type="InterPro" id="IPR006685">
    <property type="entry name" value="MscS_channel_2nd"/>
</dbReference>
<dbReference type="AlphaFoldDB" id="B8BSQ0"/>
<feature type="compositionally biased region" description="Pro residues" evidence="3">
    <location>
        <begin position="8"/>
        <end position="19"/>
    </location>
</feature>
<feature type="region of interest" description="Disordered" evidence="3">
    <location>
        <begin position="329"/>
        <end position="387"/>
    </location>
</feature>
<evidence type="ECO:0000259" key="5">
    <source>
        <dbReference type="Pfam" id="PF00924"/>
    </source>
</evidence>
<dbReference type="PaxDb" id="35128-Thaps20567"/>
<feature type="region of interest" description="Disordered" evidence="3">
    <location>
        <begin position="1"/>
        <end position="155"/>
    </location>
</feature>
<dbReference type="PANTHER" id="PTHR31618">
    <property type="entry name" value="MECHANOSENSITIVE ION CHANNEL PROTEIN 5"/>
    <property type="match status" value="1"/>
</dbReference>
<gene>
    <name evidence="6" type="ORF">THAPSDRAFT_20567</name>
</gene>
<feature type="region of interest" description="Disordered" evidence="3">
    <location>
        <begin position="214"/>
        <end position="237"/>
    </location>
</feature>
<accession>B8BSQ0</accession>
<comment type="subcellular location">
    <subcellularLocation>
        <location evidence="1">Membrane</location>
        <topology evidence="1">Multi-pass membrane protein</topology>
    </subcellularLocation>
</comment>
<feature type="transmembrane region" description="Helical" evidence="4">
    <location>
        <begin position="545"/>
        <end position="564"/>
    </location>
</feature>
<dbReference type="Proteomes" id="UP000001449">
    <property type="component" value="Chromosome 1"/>
</dbReference>
<dbReference type="PANTHER" id="PTHR31618:SF1">
    <property type="entry name" value="EF-HAND DOMAIN-CONTAINING PROTEIN"/>
    <property type="match status" value="1"/>
</dbReference>
<feature type="transmembrane region" description="Helical" evidence="4">
    <location>
        <begin position="908"/>
        <end position="930"/>
    </location>
</feature>
<dbReference type="GO" id="GO:0005886">
    <property type="term" value="C:plasma membrane"/>
    <property type="evidence" value="ECO:0000318"/>
    <property type="project" value="GO_Central"/>
</dbReference>
<feature type="transmembrane region" description="Helical" evidence="4">
    <location>
        <begin position="936"/>
        <end position="960"/>
    </location>
</feature>
<evidence type="ECO:0000256" key="2">
    <source>
        <dbReference type="ARBA" id="ARBA00008017"/>
    </source>
</evidence>
<dbReference type="KEGG" id="tps:THAPSDRAFT_20567"/>
<sequence length="1185" mass="129769">MPTSSGGQPPPPPPLPPTKDSPSDKPSPTKTVSSTSPPQRKQQPTPASSHPPLHPPATKAASSAASSAAAAAATSGSTPGTKPKISPPSLMRGRTEAAIDSSTGKPKITPPSLVRRSTGNNVSFSGVIDDATRPTSYSANNNNNKSQTFTSHLQRPSHISLERVISSQFENEATTHILAALEMEDAEATATSSTGTKQLSLAGEGITAEDGMEDYSEDEDDHLDTAQLGGSGNRGRTWSTDSFIKRIQEHENLQQYQNTMNTTPPPPPPKTLHRPRQLSNRGISAGMLPSVPSGSALADSAEECDAVFDAVNKASGGRRTKSMDLTIDVGGDTASIKNNEDGDLDLDSSQHGNNPERHLSDIKEEEEDDSSNYQGGENPMHTTNATTNMNNMAERLRALQKRSTGFRRSMSTKSLDSSEVAAGGLGAEAKTSGDRLIDALNSVSQSEKSRGFIGKIHFEYTNLIAPKIPTFQANASHTLFFAIVPCIAVAALLYYMLDNPMAGDSGTSFTRVGEVFWVEIMALRSSLFNRALGPYVALAFIQSKGWPYICTFYPVLNFCFLYGSGQFPKHWLYWQPFLGLFNASNPVNGITEAEIYLRLLISLMFVGVVVSLKRLALAIYLGRRTVAHFGQELEKLMAKMILIGEVANLAKDIESKQNRFLGLGPLTPLNEDDDEKLVRFRNFVANDDSSYESPNKPRDRKVLNEKGTSPGSADKSPSDSVSPPGSPDHRHHPSSDSSRAAAESERKAMTSSSTNSKLMYLLEEWEEPEMSLEQNNKASVQDLLQFRRAVSYMDDKYPFSHAFGAAKTRELCVESSQKVYDRLMLSADNAAVLPFSVFSILAVDEDGQLVDAKIKALIRLFRPDREGTLTKLDFVKSVDNVYKQLRLLRASIANSAQIDVAFEKIVNVFFYFFLTIIAITIVGFNIWSAFISVNALFLGFSFLFGSAASNYFEGLLLIFVRRPYDIGDRIATSNPRTDTSPNGSSTWFVDRVTLFTTTVRFATTNEVATYSNGSLASLRIINANRSPKAIVSVLIKFGLETPFGRISVFRTAVENFIKARPREWISLAGFRATRVEADFGYVEYKIVGQHRECWQNIGPILQSKADLSSFCLEVTKKLDMRYESPPMPVNLSASSGSMNLRGMFQEESDQTGPSSDTDMSDEMGKKVFSAEDLEDVANLFEVRKS</sequence>
<proteinExistence type="inferred from homology"/>
<protein>
    <recommendedName>
        <fullName evidence="5">Mechanosensitive ion channel MscS domain-containing protein</fullName>
    </recommendedName>
</protein>
<evidence type="ECO:0000256" key="1">
    <source>
        <dbReference type="ARBA" id="ARBA00004141"/>
    </source>
</evidence>
<dbReference type="GO" id="GO:0006820">
    <property type="term" value="P:monoatomic anion transport"/>
    <property type="evidence" value="ECO:0000318"/>
    <property type="project" value="GO_Central"/>
</dbReference>
<feature type="region of interest" description="Disordered" evidence="3">
    <location>
        <begin position="688"/>
        <end position="754"/>
    </location>
</feature>
<feature type="compositionally biased region" description="Polar residues" evidence="3">
    <location>
        <begin position="133"/>
        <end position="154"/>
    </location>
</feature>
<evidence type="ECO:0000256" key="4">
    <source>
        <dbReference type="SAM" id="Phobius"/>
    </source>
</evidence>
<reference evidence="6 7" key="1">
    <citation type="journal article" date="2004" name="Science">
        <title>The genome of the diatom Thalassiosira pseudonana: ecology, evolution, and metabolism.</title>
        <authorList>
            <person name="Armbrust E.V."/>
            <person name="Berges J.A."/>
            <person name="Bowler C."/>
            <person name="Green B.R."/>
            <person name="Martinez D."/>
            <person name="Putnam N.H."/>
            <person name="Zhou S."/>
            <person name="Allen A.E."/>
            <person name="Apt K.E."/>
            <person name="Bechner M."/>
            <person name="Brzezinski M.A."/>
            <person name="Chaal B.K."/>
            <person name="Chiovitti A."/>
            <person name="Davis A.K."/>
            <person name="Demarest M.S."/>
            <person name="Detter J.C."/>
            <person name="Glavina T."/>
            <person name="Goodstein D."/>
            <person name="Hadi M.Z."/>
            <person name="Hellsten U."/>
            <person name="Hildebrand M."/>
            <person name="Jenkins B.D."/>
            <person name="Jurka J."/>
            <person name="Kapitonov V.V."/>
            <person name="Kroger N."/>
            <person name="Lau W.W."/>
            <person name="Lane T.W."/>
            <person name="Larimer F.W."/>
            <person name="Lippmeier J.C."/>
            <person name="Lucas S."/>
            <person name="Medina M."/>
            <person name="Montsant A."/>
            <person name="Obornik M."/>
            <person name="Parker M.S."/>
            <person name="Palenik B."/>
            <person name="Pazour G.J."/>
            <person name="Richardson P.M."/>
            <person name="Rynearson T.A."/>
            <person name="Saito M.A."/>
            <person name="Schwartz D.C."/>
            <person name="Thamatrakoln K."/>
            <person name="Valentin K."/>
            <person name="Vardi A."/>
            <person name="Wilkerson F.P."/>
            <person name="Rokhsar D.S."/>
        </authorList>
    </citation>
    <scope>NUCLEOTIDE SEQUENCE [LARGE SCALE GENOMIC DNA]</scope>
    <source>
        <strain evidence="6 7">CCMP1335</strain>
    </source>
</reference>
<dbReference type="RefSeq" id="XP_002286527.1">
    <property type="nucleotide sequence ID" value="XM_002286491.1"/>
</dbReference>
<feature type="compositionally biased region" description="Basic and acidic residues" evidence="3">
    <location>
        <begin position="695"/>
        <end position="704"/>
    </location>
</feature>
<keyword evidence="4" id="KW-0812">Transmembrane</keyword>
<dbReference type="InParanoid" id="B8BSQ0"/>
<feature type="domain" description="Mechanosensitive ion channel MscS" evidence="5">
    <location>
        <begin position="948"/>
        <end position="1025"/>
    </location>
</feature>
<keyword evidence="7" id="KW-1185">Reference proteome</keyword>
<name>B8BSQ0_THAPS</name>
<evidence type="ECO:0000313" key="6">
    <source>
        <dbReference type="EMBL" id="EED96168.1"/>
    </source>
</evidence>
<dbReference type="STRING" id="35128.B8BSQ0"/>
<dbReference type="Pfam" id="PF00924">
    <property type="entry name" value="MS_channel_2nd"/>
    <property type="match status" value="1"/>
</dbReference>
<feature type="transmembrane region" description="Helical" evidence="4">
    <location>
        <begin position="595"/>
        <end position="615"/>
    </location>
</feature>